<feature type="chain" id="PRO_5045444272" evidence="5">
    <location>
        <begin position="21"/>
        <end position="542"/>
    </location>
</feature>
<feature type="signal peptide" evidence="5">
    <location>
        <begin position="1"/>
        <end position="20"/>
    </location>
</feature>
<reference evidence="6 7" key="1">
    <citation type="submission" date="2021-05" db="EMBL/GenBank/DDBJ databases">
        <title>Culturable bacteria isolated from Daya Bay.</title>
        <authorList>
            <person name="Zheng W."/>
            <person name="Yu S."/>
            <person name="Huang Y."/>
        </authorList>
    </citation>
    <scope>NUCLEOTIDE SEQUENCE [LARGE SCALE GENOMIC DNA]</scope>
    <source>
        <strain evidence="6 7">DP4N28-5</strain>
    </source>
</reference>
<evidence type="ECO:0000256" key="3">
    <source>
        <dbReference type="ARBA" id="ARBA00022801"/>
    </source>
</evidence>
<sequence>MKHLFISAAALALLPFAASASPDACDAATGLTADGVTITSTSYAPQGEESPLDHCIVQATMAERTGTDGKDYAIRFELRLPDDWNGSLVHQFNGGNDGEVKPALGTIAGLAPGDGALARGMAVVSSDAGHDGEANPDAGLAGGNVFGMEFEARKNYGYGAVPQVQSAAEALTSAYYDEDIAYRYGMGSSNGGRHAMVAASRMGDTFDGLLAGYPGFNLPRAAIQHAWDVQNFLSVGETLPSSFSREEMAFVGGAITAACDALDGAEDGLVLDPLGCQDTFDPMSMACSDGQNSECLPEEKVAALVAIHEGPTDSAGNALYSDWPWDPGIASGGWRFWKLESPIPPWEQQPLIAVMGAGSLAQVFSTPPTEVGGSPADLQEFLVNYDFDEMAGRVTATSEAFPESAVDVMSPPDMDDPMLTDFVEAGGKMVIFHGTADPVFSFLDTVGWYERLSANLGDATGDHVVLYPVPGMQHGQGGPSADSFDMLTVLTEWVENGDVPDTVTATVRADNEEAPEAVRGETRPLCVYPQVAKAEGDGFTCQ</sequence>
<evidence type="ECO:0000313" key="7">
    <source>
        <dbReference type="Proteomes" id="UP000756530"/>
    </source>
</evidence>
<evidence type="ECO:0000256" key="5">
    <source>
        <dbReference type="SAM" id="SignalP"/>
    </source>
</evidence>
<evidence type="ECO:0000256" key="1">
    <source>
        <dbReference type="ARBA" id="ARBA00022487"/>
    </source>
</evidence>
<evidence type="ECO:0000256" key="4">
    <source>
        <dbReference type="ARBA" id="ARBA00023157"/>
    </source>
</evidence>
<dbReference type="PANTHER" id="PTHR33938:SF15">
    <property type="entry name" value="FERULOYL ESTERASE B-RELATED"/>
    <property type="match status" value="1"/>
</dbReference>
<dbReference type="RefSeq" id="WP_218391761.1">
    <property type="nucleotide sequence ID" value="NZ_JAHUZE010000002.1"/>
</dbReference>
<proteinExistence type="predicted"/>
<evidence type="ECO:0000256" key="2">
    <source>
        <dbReference type="ARBA" id="ARBA00022729"/>
    </source>
</evidence>
<evidence type="ECO:0000313" key="6">
    <source>
        <dbReference type="EMBL" id="MBV7378565.1"/>
    </source>
</evidence>
<keyword evidence="7" id="KW-1185">Reference proteome</keyword>
<dbReference type="GO" id="GO:0016787">
    <property type="term" value="F:hydrolase activity"/>
    <property type="evidence" value="ECO:0007669"/>
    <property type="project" value="UniProtKB-KW"/>
</dbReference>
<dbReference type="Pfam" id="PF07519">
    <property type="entry name" value="Tannase"/>
    <property type="match status" value="1"/>
</dbReference>
<name>A0ABS6T000_9RHOB</name>
<keyword evidence="4" id="KW-1015">Disulfide bond</keyword>
<comment type="caution">
    <text evidence="6">The sequence shown here is derived from an EMBL/GenBank/DDBJ whole genome shotgun (WGS) entry which is preliminary data.</text>
</comment>
<keyword evidence="1" id="KW-0719">Serine esterase</keyword>
<gene>
    <name evidence="6" type="ORF">KJP28_06470</name>
</gene>
<dbReference type="InterPro" id="IPR011118">
    <property type="entry name" value="Tannase/feruloyl_esterase"/>
</dbReference>
<dbReference type="Proteomes" id="UP000756530">
    <property type="component" value="Unassembled WGS sequence"/>
</dbReference>
<accession>A0ABS6T000</accession>
<keyword evidence="2 5" id="KW-0732">Signal</keyword>
<dbReference type="PANTHER" id="PTHR33938">
    <property type="entry name" value="FERULOYL ESTERASE B-RELATED"/>
    <property type="match status" value="1"/>
</dbReference>
<protein>
    <submittedName>
        <fullName evidence="6">Tannase/feruloyl esterase family alpha/beta hydrolase</fullName>
    </submittedName>
</protein>
<organism evidence="6 7">
    <name type="scientific">Maritimibacter dapengensis</name>
    <dbReference type="NCBI Taxonomy" id="2836868"/>
    <lineage>
        <taxon>Bacteria</taxon>
        <taxon>Pseudomonadati</taxon>
        <taxon>Pseudomonadota</taxon>
        <taxon>Alphaproteobacteria</taxon>
        <taxon>Rhodobacterales</taxon>
        <taxon>Roseobacteraceae</taxon>
        <taxon>Maritimibacter</taxon>
    </lineage>
</organism>
<keyword evidence="3 6" id="KW-0378">Hydrolase</keyword>
<dbReference type="EMBL" id="JAHUZE010000002">
    <property type="protein sequence ID" value="MBV7378565.1"/>
    <property type="molecule type" value="Genomic_DNA"/>
</dbReference>